<dbReference type="EMBL" id="JACCCU010000001">
    <property type="protein sequence ID" value="NYF88555.1"/>
    <property type="molecule type" value="Genomic_DNA"/>
</dbReference>
<reference evidence="2 3" key="1">
    <citation type="submission" date="2020-07" db="EMBL/GenBank/DDBJ databases">
        <title>Genomic Encyclopedia of Type Strains, Phase IV (KMG-V): Genome sequencing to study the core and pangenomes of soil and plant-associated prokaryotes.</title>
        <authorList>
            <person name="Whitman W."/>
        </authorList>
    </citation>
    <scope>NUCLEOTIDE SEQUENCE [LARGE SCALE GENOMIC DNA]</scope>
    <source>
        <strain evidence="2 3">M8UP22</strain>
    </source>
</reference>
<name>A0A852VE91_9BACT</name>
<dbReference type="PROSITE" id="PS50801">
    <property type="entry name" value="STAS"/>
    <property type="match status" value="1"/>
</dbReference>
<gene>
    <name evidence="2" type="ORF">HDF08_000622</name>
</gene>
<sequence>MQDLHACNLQRWGLATLSNMLEQPLTHSFTDGKSAGTTILKLVGPLTLSTMFGFQNEFRAKTPQVMIVDLSESPYMDSAGLGLLMNYYVSAESHGRKLLLAGANERITAVMQMTKVDKILKNFPAVDAAEASL</sequence>
<dbReference type="SUPFAM" id="SSF52091">
    <property type="entry name" value="SpoIIaa-like"/>
    <property type="match status" value="1"/>
</dbReference>
<organism evidence="2 3">
    <name type="scientific">Tunturiibacter lichenicola</name>
    <dbReference type="NCBI Taxonomy" id="2051959"/>
    <lineage>
        <taxon>Bacteria</taxon>
        <taxon>Pseudomonadati</taxon>
        <taxon>Acidobacteriota</taxon>
        <taxon>Terriglobia</taxon>
        <taxon>Terriglobales</taxon>
        <taxon>Acidobacteriaceae</taxon>
        <taxon>Tunturiibacter</taxon>
    </lineage>
</organism>
<evidence type="ECO:0000313" key="2">
    <source>
        <dbReference type="EMBL" id="NYF88555.1"/>
    </source>
</evidence>
<proteinExistence type="predicted"/>
<dbReference type="PANTHER" id="PTHR33495">
    <property type="entry name" value="ANTI-SIGMA FACTOR ANTAGONIST TM_1081-RELATED-RELATED"/>
    <property type="match status" value="1"/>
</dbReference>
<evidence type="ECO:0000259" key="1">
    <source>
        <dbReference type="PROSITE" id="PS50801"/>
    </source>
</evidence>
<feature type="domain" description="STAS" evidence="1">
    <location>
        <begin position="36"/>
        <end position="133"/>
    </location>
</feature>
<accession>A0A852VE91</accession>
<dbReference type="InterPro" id="IPR002645">
    <property type="entry name" value="STAS_dom"/>
</dbReference>
<dbReference type="CDD" id="cd07043">
    <property type="entry name" value="STAS_anti-anti-sigma_factors"/>
    <property type="match status" value="1"/>
</dbReference>
<dbReference type="Gene3D" id="3.30.750.24">
    <property type="entry name" value="STAS domain"/>
    <property type="match status" value="1"/>
</dbReference>
<dbReference type="Pfam" id="PF01740">
    <property type="entry name" value="STAS"/>
    <property type="match status" value="1"/>
</dbReference>
<dbReference type="GO" id="GO:0043856">
    <property type="term" value="F:anti-sigma factor antagonist activity"/>
    <property type="evidence" value="ECO:0007669"/>
    <property type="project" value="TreeGrafter"/>
</dbReference>
<protein>
    <submittedName>
        <fullName evidence="2">Anti-sigma B factor antagonist</fullName>
    </submittedName>
</protein>
<dbReference type="Proteomes" id="UP000564385">
    <property type="component" value="Unassembled WGS sequence"/>
</dbReference>
<evidence type="ECO:0000313" key="3">
    <source>
        <dbReference type="Proteomes" id="UP000564385"/>
    </source>
</evidence>
<dbReference type="AlphaFoldDB" id="A0A852VE91"/>
<dbReference type="InterPro" id="IPR036513">
    <property type="entry name" value="STAS_dom_sf"/>
</dbReference>
<comment type="caution">
    <text evidence="2">The sequence shown here is derived from an EMBL/GenBank/DDBJ whole genome shotgun (WGS) entry which is preliminary data.</text>
</comment>